<protein>
    <submittedName>
        <fullName evidence="3">DUF4375 domain-containing protein</fullName>
    </submittedName>
</protein>
<proteinExistence type="predicted"/>
<dbReference type="InterPro" id="IPR025402">
    <property type="entry name" value="DMP19_C"/>
</dbReference>
<dbReference type="Proteomes" id="UP000266183">
    <property type="component" value="Chromosome"/>
</dbReference>
<reference evidence="4" key="1">
    <citation type="submission" date="2018-09" db="EMBL/GenBank/DDBJ databases">
        <title>Chryseolinea sp. KIS68-18 isolated from soil.</title>
        <authorList>
            <person name="Weon H.-Y."/>
            <person name="Kwon S.-W."/>
            <person name="Lee S.A."/>
        </authorList>
    </citation>
    <scope>NUCLEOTIDE SEQUENCE [LARGE SCALE GENOMIC DNA]</scope>
    <source>
        <strain evidence="4">KIS68-18</strain>
    </source>
</reference>
<keyword evidence="1" id="KW-0732">Signal</keyword>
<feature type="signal peptide" evidence="1">
    <location>
        <begin position="1"/>
        <end position="23"/>
    </location>
</feature>
<sequence length="209" mass="23354">MRRLAIILAMGVLLNLFGCTGQAKKTADPTNEEPLNSVDDVQNGLVHKTLTPEILSKVKDDELEQVILYNIAARIADDGDELGIVKSLTPGQRAIYVTMIVEGEVDNGGFNQFYYNPSGQFADMMEDAFNIIEANQYADLVKQANTVYAGIKEDLEKYKDGTTESFSESYDNNPLNDLDDKFYALDEDGTLSKLRVKYIRSNIKEFVTD</sequence>
<accession>A0A385SRU3</accession>
<feature type="chain" id="PRO_5017352014" evidence="1">
    <location>
        <begin position="24"/>
        <end position="209"/>
    </location>
</feature>
<organism evidence="3 4">
    <name type="scientific">Chryseolinea soli</name>
    <dbReference type="NCBI Taxonomy" id="2321403"/>
    <lineage>
        <taxon>Bacteria</taxon>
        <taxon>Pseudomonadati</taxon>
        <taxon>Bacteroidota</taxon>
        <taxon>Cytophagia</taxon>
        <taxon>Cytophagales</taxon>
        <taxon>Fulvivirgaceae</taxon>
        <taxon>Chryseolinea</taxon>
    </lineage>
</organism>
<evidence type="ECO:0000259" key="2">
    <source>
        <dbReference type="Pfam" id="PF14300"/>
    </source>
</evidence>
<feature type="domain" description="DNA mimic protein DMP19 C-terminal" evidence="2">
    <location>
        <begin position="87"/>
        <end position="202"/>
    </location>
</feature>
<dbReference type="RefSeq" id="WP_119756563.1">
    <property type="nucleotide sequence ID" value="NZ_CP032382.1"/>
</dbReference>
<dbReference type="OrthoDB" id="6334863at2"/>
<name>A0A385SRU3_9BACT</name>
<keyword evidence="4" id="KW-1185">Reference proteome</keyword>
<evidence type="ECO:0000313" key="4">
    <source>
        <dbReference type="Proteomes" id="UP000266183"/>
    </source>
</evidence>
<dbReference type="Gene3D" id="1.20.1420.60">
    <property type="match status" value="1"/>
</dbReference>
<dbReference type="Pfam" id="PF14300">
    <property type="entry name" value="DMP19"/>
    <property type="match status" value="1"/>
</dbReference>
<dbReference type="AlphaFoldDB" id="A0A385SRU3"/>
<evidence type="ECO:0000313" key="3">
    <source>
        <dbReference type="EMBL" id="AYB33326.1"/>
    </source>
</evidence>
<dbReference type="EMBL" id="CP032382">
    <property type="protein sequence ID" value="AYB33326.1"/>
    <property type="molecule type" value="Genomic_DNA"/>
</dbReference>
<dbReference type="KEGG" id="chk:D4L85_23265"/>
<evidence type="ECO:0000256" key="1">
    <source>
        <dbReference type="SAM" id="SignalP"/>
    </source>
</evidence>
<gene>
    <name evidence="3" type="ORF">D4L85_23265</name>
</gene>